<evidence type="ECO:0000256" key="4">
    <source>
        <dbReference type="ARBA" id="ARBA00023069"/>
    </source>
</evidence>
<dbReference type="Pfam" id="PF11618">
    <property type="entry name" value="C2-C2_1"/>
    <property type="match status" value="1"/>
</dbReference>
<accession>A0AA88IT01</accession>
<dbReference type="GO" id="GO:0046548">
    <property type="term" value="P:retinal rod cell development"/>
    <property type="evidence" value="ECO:0007669"/>
    <property type="project" value="TreeGrafter"/>
</dbReference>
<dbReference type="GO" id="GO:0032391">
    <property type="term" value="C:photoreceptor connecting cilium"/>
    <property type="evidence" value="ECO:0007669"/>
    <property type="project" value="TreeGrafter"/>
</dbReference>
<comment type="caution">
    <text evidence="9">The sequence shown here is derived from an EMBL/GenBank/DDBJ whole genome shotgun (WGS) entry which is preliminary data.</text>
</comment>
<keyword evidence="5" id="KW-0966">Cell projection</keyword>
<dbReference type="AlphaFoldDB" id="A0AA88IT01"/>
<dbReference type="InterPro" id="IPR021656">
    <property type="entry name" value="C2-C2_1"/>
</dbReference>
<evidence type="ECO:0000256" key="6">
    <source>
        <dbReference type="SAM" id="Coils"/>
    </source>
</evidence>
<dbReference type="EMBL" id="JAVHJS010000026">
    <property type="protein sequence ID" value="KAK2815071.1"/>
    <property type="molecule type" value="Genomic_DNA"/>
</dbReference>
<feature type="domain" description="RPGRIP1 C-terminal" evidence="8">
    <location>
        <begin position="1044"/>
        <end position="1203"/>
    </location>
</feature>
<dbReference type="InterPro" id="IPR031139">
    <property type="entry name" value="RPGRIP1_fam"/>
</dbReference>
<dbReference type="SUPFAM" id="SSF49562">
    <property type="entry name" value="C2 domain (Calcium/lipid-binding domain, CaLB)"/>
    <property type="match status" value="2"/>
</dbReference>
<dbReference type="PANTHER" id="PTHR14240:SF1">
    <property type="entry name" value="PROTEIN FANTOM-RELATED"/>
    <property type="match status" value="1"/>
</dbReference>
<comment type="subcellular location">
    <subcellularLocation>
        <location evidence="1">Cell projection</location>
        <location evidence="1">Cilium</location>
    </subcellularLocation>
</comment>
<keyword evidence="10" id="KW-1185">Reference proteome</keyword>
<evidence type="ECO:0000259" key="8">
    <source>
        <dbReference type="Pfam" id="PF18111"/>
    </source>
</evidence>
<evidence type="ECO:0008006" key="11">
    <source>
        <dbReference type="Google" id="ProtNLM"/>
    </source>
</evidence>
<feature type="coiled-coil region" evidence="6">
    <location>
        <begin position="302"/>
        <end position="360"/>
    </location>
</feature>
<evidence type="ECO:0000313" key="9">
    <source>
        <dbReference type="EMBL" id="KAK2815071.1"/>
    </source>
</evidence>
<dbReference type="GO" id="GO:0005856">
    <property type="term" value="C:cytoskeleton"/>
    <property type="evidence" value="ECO:0007669"/>
    <property type="project" value="UniProtKB-ARBA"/>
</dbReference>
<dbReference type="GO" id="GO:1905515">
    <property type="term" value="P:non-motile cilium assembly"/>
    <property type="evidence" value="ECO:0007669"/>
    <property type="project" value="TreeGrafter"/>
</dbReference>
<gene>
    <name evidence="9" type="ORF">Q7C36_023337</name>
</gene>
<keyword evidence="4" id="KW-0969">Cilium</keyword>
<evidence type="ECO:0000259" key="7">
    <source>
        <dbReference type="Pfam" id="PF11618"/>
    </source>
</evidence>
<evidence type="ECO:0000256" key="3">
    <source>
        <dbReference type="ARBA" id="ARBA00023054"/>
    </source>
</evidence>
<keyword evidence="3 6" id="KW-0175">Coiled coil</keyword>
<feature type="coiled-coil region" evidence="6">
    <location>
        <begin position="389"/>
        <end position="465"/>
    </location>
</feature>
<name>A0AA88IT01_TACVA</name>
<dbReference type="InterPro" id="IPR041091">
    <property type="entry name" value="RPGRIP1_C"/>
</dbReference>
<dbReference type="Gene3D" id="2.60.40.150">
    <property type="entry name" value="C2 domain"/>
    <property type="match status" value="3"/>
</dbReference>
<protein>
    <recommendedName>
        <fullName evidence="11">RPGR-interacting protein 1</fullName>
    </recommendedName>
</protein>
<feature type="domain" description="RPGR-interacting protein 1 first C2" evidence="7">
    <location>
        <begin position="626"/>
        <end position="771"/>
    </location>
</feature>
<dbReference type="Pfam" id="PF18111">
    <property type="entry name" value="RPGR1_C"/>
    <property type="match status" value="1"/>
</dbReference>
<evidence type="ECO:0000313" key="10">
    <source>
        <dbReference type="Proteomes" id="UP001187315"/>
    </source>
</evidence>
<evidence type="ECO:0000256" key="2">
    <source>
        <dbReference type="ARBA" id="ARBA00006042"/>
    </source>
</evidence>
<dbReference type="PANTHER" id="PTHR14240">
    <property type="entry name" value="RETINITIS PIGMENTOSA GTPASE REGULATOR-INTERACTING PROTEIN"/>
    <property type="match status" value="1"/>
</dbReference>
<organism evidence="9 10">
    <name type="scientific">Tachysurus vachellii</name>
    <name type="common">Darkbarbel catfish</name>
    <name type="synonym">Pelteobagrus vachellii</name>
    <dbReference type="NCBI Taxonomy" id="175792"/>
    <lineage>
        <taxon>Eukaryota</taxon>
        <taxon>Metazoa</taxon>
        <taxon>Chordata</taxon>
        <taxon>Craniata</taxon>
        <taxon>Vertebrata</taxon>
        <taxon>Euteleostomi</taxon>
        <taxon>Actinopterygii</taxon>
        <taxon>Neopterygii</taxon>
        <taxon>Teleostei</taxon>
        <taxon>Ostariophysi</taxon>
        <taxon>Siluriformes</taxon>
        <taxon>Bagridae</taxon>
        <taxon>Tachysurus</taxon>
    </lineage>
</organism>
<evidence type="ECO:0000256" key="1">
    <source>
        <dbReference type="ARBA" id="ARBA00004138"/>
    </source>
</evidence>
<proteinExistence type="inferred from homology"/>
<sequence>MTVRTIEASDKELKGLSMPVMQEEYVRSSRRTLKVRKSKDLQYVSNVSQKQLEDQYLCLKEESALLKQHVHMIEQKLYRFSTKLSNLRNKHSGLSGRENIGNKDSIEELKDHVVTLESQKEVLERKLNMARKQIPALCQQAHQSPQMGQGVQEGEATQTTQTVPAHYSLSSMDDYKRQTKRLYVNISLINEQCTYLPELCSSLSFTEPEAVRLTELELAIQSLRETFQLKEKKLQYPMEESNKRQVDELRLSIKNNINVIRLQKQLSNERTALLVIKEKFTVLKQAYETQLEEGQRSVQVNQEALLGKVGQLNEQLKQEKKKALILEGQLNTATISLHSLAELQEKVSDIEGERNILKRSYNALLLRTLSGRSQQNEHESEKESDAQEVENCKAEMVVLKKKLEDEKSEREKLKQEKKRAVEDYETSQIERAQERAMTTTLREKHEFLEQEVLQCRQNVTSLQERLDRVSKDFQTDVEDLSEILMQIKAFRLQQESCKGLTFLVSNEKVKDQSKELAAQQVSHVETILELQKTRELLVMQQRINNDLQAYMNIERERAEREREWRKREVTEKDKLSLQINRLQDWLRNLTYRPGNGNQNMPHQYTWTRVDQESYQIMEGNTILNGLQDGGSLLEISLIGATFTPVGLRLMREQEVVGTSGPHEVVTFCTYSFLDFEMHSTPLVSGTQPNYGFTSCYVLTGNIPTKLEGQRVFAHVEVHQALGGVQFITQGRARIPLIQALQHSGEKVKGRVNITGFKGELIGILEFWLRLFSEVVAKDVHRDRMIGKNMDSVTDYLPIHRALYWTHNQPEELFEHGGRSCNELVVVLERCVGVCWQGLHPNAYLIHRLYDLPPHSSPSVPSCTDPASPNSNTYPLVVTADLIEYLKVSSLWVYMIDDSEEQSPTNFLAKTPVPLQALITGKPIKGSYVLRDPAGVPRGIVRVYIQWRYPFKSPEALSRPTLKWKSLRDRKQLKKFEDKKMSLSSAAKLKAMEQEDKEKGEKVFQPISLRDQMECRVLDSLEYNATSDNDVIIPQLERPVKEGCRLKIEILSLLFDPSSSVALDQSVQQVYVEYRLLDIPVATTETPMSLKKPTEGEEIHFNFSRVIHVNSMKAAPLKQYLYTKLEKTDAKQGRLKFTVVSEPLNEEDECVDVGHAYLDLRELLLTGNDVTECQIDIVRIDGDQEVVGRLKVSLEAAQALTGIY</sequence>
<feature type="coiled-coil region" evidence="6">
    <location>
        <begin position="106"/>
        <end position="140"/>
    </location>
</feature>
<comment type="similarity">
    <text evidence="2">Belongs to the RPGRIP1 family.</text>
</comment>
<evidence type="ECO:0000256" key="5">
    <source>
        <dbReference type="ARBA" id="ARBA00023273"/>
    </source>
</evidence>
<dbReference type="Proteomes" id="UP001187315">
    <property type="component" value="Unassembled WGS sequence"/>
</dbReference>
<dbReference type="InterPro" id="IPR035892">
    <property type="entry name" value="C2_domain_sf"/>
</dbReference>
<reference evidence="9" key="1">
    <citation type="submission" date="2023-08" db="EMBL/GenBank/DDBJ databases">
        <title>Pelteobagrus vachellii genome.</title>
        <authorList>
            <person name="Liu H."/>
        </authorList>
    </citation>
    <scope>NUCLEOTIDE SEQUENCE</scope>
    <source>
        <strain evidence="9">PRFRI_2022a</strain>
        <tissue evidence="9">Muscle</tissue>
    </source>
</reference>